<organism evidence="9 10">
    <name type="scientific">Actinia tenebrosa</name>
    <name type="common">Australian red waratah sea anemone</name>
    <dbReference type="NCBI Taxonomy" id="6105"/>
    <lineage>
        <taxon>Eukaryota</taxon>
        <taxon>Metazoa</taxon>
        <taxon>Cnidaria</taxon>
        <taxon>Anthozoa</taxon>
        <taxon>Hexacorallia</taxon>
        <taxon>Actiniaria</taxon>
        <taxon>Actiniidae</taxon>
        <taxon>Actinia</taxon>
    </lineage>
</organism>
<feature type="transmembrane region" description="Helical" evidence="7">
    <location>
        <begin position="142"/>
        <end position="162"/>
    </location>
</feature>
<dbReference type="GO" id="GO:0004930">
    <property type="term" value="F:G protein-coupled receptor activity"/>
    <property type="evidence" value="ECO:0007669"/>
    <property type="project" value="UniProtKB-KW"/>
</dbReference>
<evidence type="ECO:0000256" key="4">
    <source>
        <dbReference type="ARBA" id="ARBA00022989"/>
    </source>
</evidence>
<dbReference type="PRINTS" id="PR00237">
    <property type="entry name" value="GPCRRHODOPSN"/>
</dbReference>
<accession>A0A6P8I666</accession>
<keyword evidence="4 7" id="KW-1133">Transmembrane helix</keyword>
<evidence type="ECO:0000256" key="3">
    <source>
        <dbReference type="ARBA" id="ARBA00022692"/>
    </source>
</evidence>
<keyword evidence="5 7" id="KW-0472">Membrane</keyword>
<evidence type="ECO:0000256" key="7">
    <source>
        <dbReference type="SAM" id="Phobius"/>
    </source>
</evidence>
<evidence type="ECO:0000256" key="6">
    <source>
        <dbReference type="RuleBase" id="RU000688"/>
    </source>
</evidence>
<keyword evidence="6" id="KW-0675">Receptor</keyword>
<dbReference type="GO" id="GO:0005886">
    <property type="term" value="C:plasma membrane"/>
    <property type="evidence" value="ECO:0007669"/>
    <property type="project" value="UniProtKB-SubCell"/>
</dbReference>
<dbReference type="GeneID" id="116296348"/>
<dbReference type="InterPro" id="IPR000276">
    <property type="entry name" value="GPCR_Rhodpsn"/>
</dbReference>
<comment type="subcellular location">
    <subcellularLocation>
        <location evidence="1">Cell membrane</location>
        <topology evidence="1">Multi-pass membrane protein</topology>
    </subcellularLocation>
</comment>
<dbReference type="Gene3D" id="1.20.1070.10">
    <property type="entry name" value="Rhodopsin 7-helix transmembrane proteins"/>
    <property type="match status" value="1"/>
</dbReference>
<dbReference type="PANTHER" id="PTHR22750">
    <property type="entry name" value="G-PROTEIN COUPLED RECEPTOR"/>
    <property type="match status" value="1"/>
</dbReference>
<keyword evidence="2" id="KW-1003">Cell membrane</keyword>
<feature type="transmembrane region" description="Helical" evidence="7">
    <location>
        <begin position="20"/>
        <end position="48"/>
    </location>
</feature>
<gene>
    <name evidence="10" type="primary">LOC116296348</name>
</gene>
<dbReference type="OrthoDB" id="10042731at2759"/>
<dbReference type="PROSITE" id="PS00237">
    <property type="entry name" value="G_PROTEIN_RECEP_F1_1"/>
    <property type="match status" value="1"/>
</dbReference>
<reference evidence="10" key="1">
    <citation type="submission" date="2025-08" db="UniProtKB">
        <authorList>
            <consortium name="RefSeq"/>
        </authorList>
    </citation>
    <scope>IDENTIFICATION</scope>
    <source>
        <tissue evidence="10">Tentacle</tissue>
    </source>
</reference>
<feature type="transmembrane region" description="Helical" evidence="7">
    <location>
        <begin position="168"/>
        <end position="190"/>
    </location>
</feature>
<dbReference type="PROSITE" id="PS50262">
    <property type="entry name" value="G_PROTEIN_RECEP_F1_2"/>
    <property type="match status" value="1"/>
</dbReference>
<evidence type="ECO:0000256" key="2">
    <source>
        <dbReference type="ARBA" id="ARBA00022475"/>
    </source>
</evidence>
<evidence type="ECO:0000256" key="5">
    <source>
        <dbReference type="ARBA" id="ARBA00023136"/>
    </source>
</evidence>
<dbReference type="InterPro" id="IPR017452">
    <property type="entry name" value="GPCR_Rhodpsn_7TM"/>
</dbReference>
<dbReference type="RefSeq" id="XP_031560215.1">
    <property type="nucleotide sequence ID" value="XM_031704355.1"/>
</dbReference>
<dbReference type="FunCoup" id="A0A6P8I666">
    <property type="interactions" value="389"/>
</dbReference>
<keyword evidence="3 6" id="KW-0812">Transmembrane</keyword>
<dbReference type="CDD" id="cd00637">
    <property type="entry name" value="7tm_classA_rhodopsin-like"/>
    <property type="match status" value="1"/>
</dbReference>
<keyword evidence="9" id="KW-1185">Reference proteome</keyword>
<dbReference type="KEGG" id="aten:116296348"/>
<feature type="transmembrane region" description="Helical" evidence="7">
    <location>
        <begin position="60"/>
        <end position="81"/>
    </location>
</feature>
<evidence type="ECO:0000313" key="10">
    <source>
        <dbReference type="RefSeq" id="XP_031560215.1"/>
    </source>
</evidence>
<keyword evidence="6" id="KW-0807">Transducer</keyword>
<dbReference type="SUPFAM" id="SSF81321">
    <property type="entry name" value="Family A G protein-coupled receptor-like"/>
    <property type="match status" value="1"/>
</dbReference>
<dbReference type="Proteomes" id="UP000515163">
    <property type="component" value="Unplaced"/>
</dbReference>
<dbReference type="AlphaFoldDB" id="A0A6P8I666"/>
<evidence type="ECO:0000313" key="9">
    <source>
        <dbReference type="Proteomes" id="UP000515163"/>
    </source>
</evidence>
<keyword evidence="6" id="KW-0297">G-protein coupled receptor</keyword>
<feature type="transmembrane region" description="Helical" evidence="7">
    <location>
        <begin position="101"/>
        <end position="121"/>
    </location>
</feature>
<feature type="transmembrane region" description="Helical" evidence="7">
    <location>
        <begin position="215"/>
        <end position="236"/>
    </location>
</feature>
<dbReference type="InParanoid" id="A0A6P8I666"/>
<feature type="domain" description="G-protein coupled receptors family 1 profile" evidence="8">
    <location>
        <begin position="39"/>
        <end position="278"/>
    </location>
</feature>
<proteinExistence type="inferred from homology"/>
<comment type="similarity">
    <text evidence="6">Belongs to the G-protein coupled receptor 1 family.</text>
</comment>
<evidence type="ECO:0000259" key="8">
    <source>
        <dbReference type="PROSITE" id="PS50262"/>
    </source>
</evidence>
<dbReference type="Pfam" id="PF00001">
    <property type="entry name" value="7tm_1"/>
    <property type="match status" value="2"/>
</dbReference>
<name>A0A6P8I666_ACTTE</name>
<protein>
    <submittedName>
        <fullName evidence="10">Trace amine-associated receptor 7e-like</fullName>
    </submittedName>
</protein>
<sequence length="334" mass="37669">MATEENQLNAAAPESNLPRYLSLTMGIFCLSLSIITVSFNGILCTALYKNPLKCFGTPNSFLLLNLAISDFLTGLIVDVLYSAYFLAAFRHREILSLYEAAATASFITVNVSTCTIVLLSIDRFIAVCKPLSYKFLMTRDRVIVCITCSWVYCIGFSIIPHVGVPKWLYYLIDAHLHITAPLVLLTFTFVKIQKTFKNNALNNDFHEMRCKQEKILVQTILMILILAIICLLPYYITVHIDFYCQYWTRCPVSTIYDWFGWLSEPVEFINSCINPVLNAYRLPKYNKSIKVTLGLTKLDEEGKLQAPCPASASQVMIPAPSPTSVKHLSVNTLL</sequence>
<evidence type="ECO:0000256" key="1">
    <source>
        <dbReference type="ARBA" id="ARBA00004651"/>
    </source>
</evidence>